<dbReference type="Gene3D" id="3.40.50.720">
    <property type="entry name" value="NAD(P)-binding Rossmann-like Domain"/>
    <property type="match status" value="1"/>
</dbReference>
<dbReference type="EMBL" id="PKFO01000011">
    <property type="protein sequence ID" value="PVH23575.1"/>
    <property type="molecule type" value="Genomic_DNA"/>
</dbReference>
<evidence type="ECO:0000313" key="4">
    <source>
        <dbReference type="EMBL" id="PVH23575.1"/>
    </source>
</evidence>
<dbReference type="Pfam" id="PF05368">
    <property type="entry name" value="NmrA"/>
    <property type="match status" value="1"/>
</dbReference>
<organism evidence="4 5">
    <name type="scientific">Candidozyma haemuli</name>
    <dbReference type="NCBI Taxonomy" id="45357"/>
    <lineage>
        <taxon>Eukaryota</taxon>
        <taxon>Fungi</taxon>
        <taxon>Dikarya</taxon>
        <taxon>Ascomycota</taxon>
        <taxon>Saccharomycotina</taxon>
        <taxon>Pichiomycetes</taxon>
        <taxon>Metschnikowiaceae</taxon>
        <taxon>Candidozyma</taxon>
    </lineage>
</organism>
<evidence type="ECO:0000259" key="3">
    <source>
        <dbReference type="Pfam" id="PF05368"/>
    </source>
</evidence>
<dbReference type="AlphaFoldDB" id="A0A2V1B0D5"/>
<evidence type="ECO:0000256" key="1">
    <source>
        <dbReference type="ARBA" id="ARBA00022857"/>
    </source>
</evidence>
<reference evidence="4 5" key="1">
    <citation type="submission" date="2017-12" db="EMBL/GenBank/DDBJ databases">
        <title>Genome Sequence of a Multidrug-Resistant Candida haemulonii Isolate from a Patient with Chronic Leg Ulcers in Israel.</title>
        <authorList>
            <person name="Chow N.A."/>
            <person name="Gade L."/>
            <person name="Batra D."/>
            <person name="Rowe L.A."/>
            <person name="Ben-Ami R."/>
            <person name="Loparev V.N."/>
            <person name="Litvintseva A.P."/>
        </authorList>
    </citation>
    <scope>NUCLEOTIDE SEQUENCE [LARGE SCALE GENOMIC DNA]</scope>
    <source>
        <strain evidence="4 5">B11899</strain>
    </source>
</reference>
<dbReference type="GeneID" id="37009195"/>
<keyword evidence="1" id="KW-0521">NADP</keyword>
<dbReference type="InterPro" id="IPR008030">
    <property type="entry name" value="NmrA-like"/>
</dbReference>
<dbReference type="VEuPathDB" id="FungiDB:CXQ85_003865"/>
<accession>A0A2V1B0D5</accession>
<dbReference type="InterPro" id="IPR036291">
    <property type="entry name" value="NAD(P)-bd_dom_sf"/>
</dbReference>
<gene>
    <name evidence="4" type="ORF">CXQ85_003865</name>
</gene>
<comment type="caution">
    <text evidence="4">The sequence shown here is derived from an EMBL/GenBank/DDBJ whole genome shotgun (WGS) entry which is preliminary data.</text>
</comment>
<dbReference type="PANTHER" id="PTHR47706">
    <property type="entry name" value="NMRA-LIKE FAMILY PROTEIN"/>
    <property type="match status" value="1"/>
</dbReference>
<dbReference type="SUPFAM" id="SSF51735">
    <property type="entry name" value="NAD(P)-binding Rossmann-fold domains"/>
    <property type="match status" value="1"/>
</dbReference>
<dbReference type="STRING" id="45357.A0A2V1B0D5"/>
<sequence>MSTIAVFGLGGFLGAPVLEALQSSTFAAKVNFPILAITRDDSKYKSTEKVKYIKADTVKDADHLIKELSGVDAILELLGPDPEVFAATEKIAAAVKPKVYVPSQFGVDVDQSQEIFPGFLGLKLDHSQKLRSAGVKVVDIPTGLFGTKDSFVEHIAPLVGADAEKKQVTYLGSPKNEFSYSILSDIGNVVAAVATTDPSKLSDKLRVHSGSISQEEIVAKYASAKSIKLDAKEVSQEDALAEAKKVWSEGFNPEKFIYYLQAIISQGKEKGLWFTKDDNEVVNPGQSAWKWTTI</sequence>
<dbReference type="RefSeq" id="XP_025344515.1">
    <property type="nucleotide sequence ID" value="XM_025487499.1"/>
</dbReference>
<dbReference type="Gene3D" id="3.90.25.10">
    <property type="entry name" value="UDP-galactose 4-epimerase, domain 1"/>
    <property type="match status" value="1"/>
</dbReference>
<name>A0A2V1B0D5_9ASCO</name>
<protein>
    <recommendedName>
        <fullName evidence="3">NmrA-like domain-containing protein</fullName>
    </recommendedName>
</protein>
<dbReference type="OrthoDB" id="9974981at2759"/>
<feature type="domain" description="NmrA-like" evidence="3">
    <location>
        <begin position="2"/>
        <end position="235"/>
    </location>
</feature>
<evidence type="ECO:0000256" key="2">
    <source>
        <dbReference type="ARBA" id="ARBA00023002"/>
    </source>
</evidence>
<evidence type="ECO:0000313" key="5">
    <source>
        <dbReference type="Proteomes" id="UP000244309"/>
    </source>
</evidence>
<dbReference type="PANTHER" id="PTHR47706:SF9">
    <property type="entry name" value="NMRA-LIKE DOMAIN-CONTAINING PROTEIN-RELATED"/>
    <property type="match status" value="1"/>
</dbReference>
<proteinExistence type="predicted"/>
<dbReference type="InterPro" id="IPR051609">
    <property type="entry name" value="NmrA/Isoflavone_reductase-like"/>
</dbReference>
<dbReference type="GO" id="GO:0016491">
    <property type="term" value="F:oxidoreductase activity"/>
    <property type="evidence" value="ECO:0007669"/>
    <property type="project" value="UniProtKB-KW"/>
</dbReference>
<keyword evidence="2" id="KW-0560">Oxidoreductase</keyword>
<dbReference type="Proteomes" id="UP000244309">
    <property type="component" value="Unassembled WGS sequence"/>
</dbReference>
<keyword evidence="5" id="KW-1185">Reference proteome</keyword>